<dbReference type="InterPro" id="IPR004274">
    <property type="entry name" value="FCP1_dom"/>
</dbReference>
<evidence type="ECO:0000256" key="4">
    <source>
        <dbReference type="PIRSR" id="PIRSR640078-1"/>
    </source>
</evidence>
<dbReference type="InterPro" id="IPR040078">
    <property type="entry name" value="RNA_Pol_CTD_Phosphatase"/>
</dbReference>
<name>A0A9W9YG25_9CNID</name>
<gene>
    <name evidence="7" type="primary">NFI1</name>
    <name evidence="7" type="ORF">OS493_002806</name>
</gene>
<dbReference type="InterPro" id="IPR023214">
    <property type="entry name" value="HAD_sf"/>
</dbReference>
<dbReference type="CDD" id="cd07521">
    <property type="entry name" value="HAD_FCP1-like"/>
    <property type="match status" value="1"/>
</dbReference>
<dbReference type="Pfam" id="PF03031">
    <property type="entry name" value="NIF"/>
    <property type="match status" value="1"/>
</dbReference>
<evidence type="ECO:0000313" key="7">
    <source>
        <dbReference type="EMBL" id="KAJ7340081.1"/>
    </source>
</evidence>
<evidence type="ECO:0000313" key="8">
    <source>
        <dbReference type="Proteomes" id="UP001163046"/>
    </source>
</evidence>
<dbReference type="SFLD" id="SFLDG01124">
    <property type="entry name" value="C0.1:_RNA_Pol_CTD_Phosphatase"/>
    <property type="match status" value="1"/>
</dbReference>
<dbReference type="SMART" id="SM00577">
    <property type="entry name" value="CPDc"/>
    <property type="match status" value="1"/>
</dbReference>
<dbReference type="FunFam" id="3.40.50.1000:FF:000013">
    <property type="entry name" value="Carboxy-terminal domain RNA polymerase II polypeptide A small"/>
    <property type="match status" value="1"/>
</dbReference>
<feature type="active site" description="4-aspartylphosphate intermediate" evidence="4">
    <location>
        <position position="107"/>
    </location>
</feature>
<comment type="caution">
    <text evidence="7">The sequence shown here is derived from an EMBL/GenBank/DDBJ whole genome shotgun (WGS) entry which is preliminary data.</text>
</comment>
<dbReference type="InterPro" id="IPR050365">
    <property type="entry name" value="TIM50"/>
</dbReference>
<keyword evidence="2 7" id="KW-0378">Hydrolase</keyword>
<dbReference type="PROSITE" id="PS50969">
    <property type="entry name" value="FCP1"/>
    <property type="match status" value="1"/>
</dbReference>
<dbReference type="EMBL" id="MU827778">
    <property type="protein sequence ID" value="KAJ7340081.1"/>
    <property type="molecule type" value="Genomic_DNA"/>
</dbReference>
<reference evidence="7" key="1">
    <citation type="submission" date="2023-01" db="EMBL/GenBank/DDBJ databases">
        <title>Genome assembly of the deep-sea coral Lophelia pertusa.</title>
        <authorList>
            <person name="Herrera S."/>
            <person name="Cordes E."/>
        </authorList>
    </citation>
    <scope>NUCLEOTIDE SEQUENCE</scope>
    <source>
        <strain evidence="7">USNM1676648</strain>
        <tissue evidence="7">Polyp</tissue>
    </source>
</reference>
<organism evidence="7 8">
    <name type="scientific">Desmophyllum pertusum</name>
    <dbReference type="NCBI Taxonomy" id="174260"/>
    <lineage>
        <taxon>Eukaryota</taxon>
        <taxon>Metazoa</taxon>
        <taxon>Cnidaria</taxon>
        <taxon>Anthozoa</taxon>
        <taxon>Hexacorallia</taxon>
        <taxon>Scleractinia</taxon>
        <taxon>Caryophylliina</taxon>
        <taxon>Caryophylliidae</taxon>
        <taxon>Desmophyllum</taxon>
    </lineage>
</organism>
<dbReference type="AlphaFoldDB" id="A0A9W9YG25"/>
<sequence>MDNTSIITQVNKEDESVEVSPYTQAKLPGSISKKPRNRNIFSSFFCCFGAQSSAAGGPCTTVTHNTNHNHNHNENTLSSEEKESKPCKYILPAVRHQDMHKKCIVIDLDETLVHSSFKPVHNADFIVPVEIDGTIHQVYVLKRPHVDEFLKRVGEIFECVLFTASLAKYADPVADLLDKHGSFRSRLFRESCVFHRGNYVKDLSKLGRDLKHVLIVDNSPASYSFHPENAVPVASWFDDFSDMELLDLIPFLETLNEVDDVCAFLRSANMNVLKGRCDSLEISS</sequence>
<evidence type="ECO:0000256" key="2">
    <source>
        <dbReference type="ARBA" id="ARBA00022801"/>
    </source>
</evidence>
<dbReference type="Proteomes" id="UP001163046">
    <property type="component" value="Unassembled WGS sequence"/>
</dbReference>
<evidence type="ECO:0000259" key="6">
    <source>
        <dbReference type="PROSITE" id="PS50969"/>
    </source>
</evidence>
<dbReference type="PANTHER" id="PTHR12210">
    <property type="entry name" value="DULLARD PROTEIN PHOSPHATASE"/>
    <property type="match status" value="1"/>
</dbReference>
<dbReference type="SFLD" id="SFLDS00003">
    <property type="entry name" value="Haloacid_Dehalogenase"/>
    <property type="match status" value="1"/>
</dbReference>
<feature type="active site" description="Proton donor" evidence="4">
    <location>
        <position position="109"/>
    </location>
</feature>
<proteinExistence type="predicted"/>
<dbReference type="GO" id="GO:0016874">
    <property type="term" value="F:ligase activity"/>
    <property type="evidence" value="ECO:0007669"/>
    <property type="project" value="UniProtKB-KW"/>
</dbReference>
<dbReference type="InterPro" id="IPR011948">
    <property type="entry name" value="Dullard_phosphatase"/>
</dbReference>
<dbReference type="Gene3D" id="3.40.50.1000">
    <property type="entry name" value="HAD superfamily/HAD-like"/>
    <property type="match status" value="1"/>
</dbReference>
<dbReference type="OrthoDB" id="277011at2759"/>
<dbReference type="EC" id="3.1.3.16" evidence="1"/>
<keyword evidence="8" id="KW-1185">Reference proteome</keyword>
<keyword evidence="7" id="KW-0436">Ligase</keyword>
<evidence type="ECO:0000256" key="1">
    <source>
        <dbReference type="ARBA" id="ARBA00013081"/>
    </source>
</evidence>
<evidence type="ECO:0000256" key="3">
    <source>
        <dbReference type="ARBA" id="ARBA00047761"/>
    </source>
</evidence>
<dbReference type="NCBIfam" id="TIGR02251">
    <property type="entry name" value="HIF-SF_euk"/>
    <property type="match status" value="1"/>
</dbReference>
<accession>A0A9W9YG25</accession>
<protein>
    <recommendedName>
        <fullName evidence="1">protein-serine/threonine phosphatase</fullName>
        <ecNumber evidence="1">3.1.3.16</ecNumber>
    </recommendedName>
</protein>
<dbReference type="GO" id="GO:0008420">
    <property type="term" value="F:RNA polymerase II CTD heptapeptide repeat phosphatase activity"/>
    <property type="evidence" value="ECO:0007669"/>
    <property type="project" value="InterPro"/>
</dbReference>
<feature type="domain" description="FCP1 homology" evidence="6">
    <location>
        <begin position="97"/>
        <end position="255"/>
    </location>
</feature>
<dbReference type="InterPro" id="IPR036412">
    <property type="entry name" value="HAD-like_sf"/>
</dbReference>
<feature type="site" description="Transition state stabilizer" evidence="5">
    <location>
        <position position="201"/>
    </location>
</feature>
<evidence type="ECO:0000256" key="5">
    <source>
        <dbReference type="PIRSR" id="PIRSR640078-3"/>
    </source>
</evidence>
<comment type="catalytic activity">
    <reaction evidence="3">
        <text>O-phospho-L-seryl-[protein] + H2O = L-seryl-[protein] + phosphate</text>
        <dbReference type="Rhea" id="RHEA:20629"/>
        <dbReference type="Rhea" id="RHEA-COMP:9863"/>
        <dbReference type="Rhea" id="RHEA-COMP:11604"/>
        <dbReference type="ChEBI" id="CHEBI:15377"/>
        <dbReference type="ChEBI" id="CHEBI:29999"/>
        <dbReference type="ChEBI" id="CHEBI:43474"/>
        <dbReference type="ChEBI" id="CHEBI:83421"/>
        <dbReference type="EC" id="3.1.3.16"/>
    </reaction>
</comment>
<feature type="site" description="Transition state stabilizer" evidence="5">
    <location>
        <position position="163"/>
    </location>
</feature>
<dbReference type="SUPFAM" id="SSF56784">
    <property type="entry name" value="HAD-like"/>
    <property type="match status" value="1"/>
</dbReference>